<dbReference type="InterPro" id="IPR001789">
    <property type="entry name" value="Sig_transdc_resp-reg_receiver"/>
</dbReference>
<dbReference type="SMART" id="SM00448">
    <property type="entry name" value="REC"/>
    <property type="match status" value="1"/>
</dbReference>
<evidence type="ECO:0000256" key="1">
    <source>
        <dbReference type="ARBA" id="ARBA00023125"/>
    </source>
</evidence>
<dbReference type="SUPFAM" id="SSF52172">
    <property type="entry name" value="CheY-like"/>
    <property type="match status" value="1"/>
</dbReference>
<sequence length="206" mass="21565">MISLMLVDDQTLVRQALASLLSLEDDLKVSGQADNNQAALQQLRALQNSGQAVDVALVDIEMGSDSGLDLTREIKQAFPDTKVLIVTTFGRPGYLSRALAAGASGFIVKDTPADQLVSIIRNIYAGAKHIDPKLAADALAQGPNPLTPREIETLNCALTGASIEQIAATVFLAPGTVRNIISGAMTKLGAKSRIEAAQTASAAGWL</sequence>
<accession>A0AAJ1BAC6</accession>
<dbReference type="CDD" id="cd06170">
    <property type="entry name" value="LuxR_C_like"/>
    <property type="match status" value="1"/>
</dbReference>
<dbReference type="AlphaFoldDB" id="A0AAJ1BAC6"/>
<keyword evidence="2" id="KW-0597">Phosphoprotein</keyword>
<dbReference type="Pfam" id="PF00196">
    <property type="entry name" value="GerE"/>
    <property type="match status" value="1"/>
</dbReference>
<dbReference type="InterPro" id="IPR039420">
    <property type="entry name" value="WalR-like"/>
</dbReference>
<dbReference type="Gene3D" id="3.40.50.2300">
    <property type="match status" value="1"/>
</dbReference>
<proteinExistence type="predicted"/>
<gene>
    <name evidence="5" type="ORF">L0M99_01895</name>
</gene>
<dbReference type="InterPro" id="IPR016032">
    <property type="entry name" value="Sig_transdc_resp-reg_C-effctor"/>
</dbReference>
<reference evidence="5" key="1">
    <citation type="submission" date="2022-01" db="EMBL/GenBank/DDBJ databases">
        <title>Collection of gut derived symbiotic bacterial strains cultured from healthy donors.</title>
        <authorList>
            <person name="Lin H."/>
            <person name="Kohout C."/>
            <person name="Waligurski E."/>
            <person name="Pamer E.G."/>
        </authorList>
    </citation>
    <scope>NUCLEOTIDE SEQUENCE</scope>
    <source>
        <strain evidence="5">DFI.7.46</strain>
    </source>
</reference>
<dbReference type="GO" id="GO:0003677">
    <property type="term" value="F:DNA binding"/>
    <property type="evidence" value="ECO:0007669"/>
    <property type="project" value="UniProtKB-KW"/>
</dbReference>
<feature type="modified residue" description="4-aspartylphosphate" evidence="2">
    <location>
        <position position="59"/>
    </location>
</feature>
<dbReference type="Pfam" id="PF00072">
    <property type="entry name" value="Response_reg"/>
    <property type="match status" value="1"/>
</dbReference>
<organism evidence="5 6">
    <name type="scientific">Varibaculum cambriense</name>
    <dbReference type="NCBI Taxonomy" id="184870"/>
    <lineage>
        <taxon>Bacteria</taxon>
        <taxon>Bacillati</taxon>
        <taxon>Actinomycetota</taxon>
        <taxon>Actinomycetes</taxon>
        <taxon>Actinomycetales</taxon>
        <taxon>Actinomycetaceae</taxon>
        <taxon>Varibaculum</taxon>
    </lineage>
</organism>
<name>A0AAJ1BAC6_9ACTO</name>
<comment type="caution">
    <text evidence="5">The sequence shown here is derived from an EMBL/GenBank/DDBJ whole genome shotgun (WGS) entry which is preliminary data.</text>
</comment>
<dbReference type="PROSITE" id="PS50110">
    <property type="entry name" value="RESPONSE_REGULATORY"/>
    <property type="match status" value="1"/>
</dbReference>
<dbReference type="PANTHER" id="PTHR43214:SF42">
    <property type="entry name" value="TRANSCRIPTIONAL REGULATORY PROTEIN DESR"/>
    <property type="match status" value="1"/>
</dbReference>
<evidence type="ECO:0000313" key="5">
    <source>
        <dbReference type="EMBL" id="MCG4617250.1"/>
    </source>
</evidence>
<dbReference type="PROSITE" id="PS50043">
    <property type="entry name" value="HTH_LUXR_2"/>
    <property type="match status" value="1"/>
</dbReference>
<evidence type="ECO:0000313" key="6">
    <source>
        <dbReference type="Proteomes" id="UP001200537"/>
    </source>
</evidence>
<dbReference type="PANTHER" id="PTHR43214">
    <property type="entry name" value="TWO-COMPONENT RESPONSE REGULATOR"/>
    <property type="match status" value="1"/>
</dbReference>
<dbReference type="PRINTS" id="PR00038">
    <property type="entry name" value="HTHLUXR"/>
</dbReference>
<dbReference type="GO" id="GO:0006355">
    <property type="term" value="P:regulation of DNA-templated transcription"/>
    <property type="evidence" value="ECO:0007669"/>
    <property type="project" value="InterPro"/>
</dbReference>
<dbReference type="EMBL" id="JAKNHJ010000003">
    <property type="protein sequence ID" value="MCG4617250.1"/>
    <property type="molecule type" value="Genomic_DNA"/>
</dbReference>
<evidence type="ECO:0000256" key="2">
    <source>
        <dbReference type="PROSITE-ProRule" id="PRU00169"/>
    </source>
</evidence>
<dbReference type="GO" id="GO:0000160">
    <property type="term" value="P:phosphorelay signal transduction system"/>
    <property type="evidence" value="ECO:0007669"/>
    <property type="project" value="InterPro"/>
</dbReference>
<dbReference type="SMART" id="SM00421">
    <property type="entry name" value="HTH_LUXR"/>
    <property type="match status" value="1"/>
</dbReference>
<dbReference type="SUPFAM" id="SSF46894">
    <property type="entry name" value="C-terminal effector domain of the bipartite response regulators"/>
    <property type="match status" value="1"/>
</dbReference>
<dbReference type="InterPro" id="IPR000792">
    <property type="entry name" value="Tscrpt_reg_LuxR_C"/>
</dbReference>
<evidence type="ECO:0000259" key="3">
    <source>
        <dbReference type="PROSITE" id="PS50043"/>
    </source>
</evidence>
<protein>
    <submittedName>
        <fullName evidence="5">Response regulator transcription factor</fullName>
    </submittedName>
</protein>
<dbReference type="InterPro" id="IPR011006">
    <property type="entry name" value="CheY-like_superfamily"/>
</dbReference>
<keyword evidence="1" id="KW-0238">DNA-binding</keyword>
<feature type="domain" description="Response regulatory" evidence="4">
    <location>
        <begin position="3"/>
        <end position="124"/>
    </location>
</feature>
<dbReference type="Proteomes" id="UP001200537">
    <property type="component" value="Unassembled WGS sequence"/>
</dbReference>
<dbReference type="RefSeq" id="WP_238127532.1">
    <property type="nucleotide sequence ID" value="NZ_JAHAIN010000026.1"/>
</dbReference>
<evidence type="ECO:0000259" key="4">
    <source>
        <dbReference type="PROSITE" id="PS50110"/>
    </source>
</evidence>
<feature type="domain" description="HTH luxR-type" evidence="3">
    <location>
        <begin position="139"/>
        <end position="204"/>
    </location>
</feature>